<accession>A0A161IN31</accession>
<dbReference type="InterPro" id="IPR006504">
    <property type="entry name" value="Tscrpt_reg_Spx/MgsR"/>
</dbReference>
<reference evidence="3" key="1">
    <citation type="submission" date="2016-03" db="EMBL/GenBank/DDBJ databases">
        <title>Partial sequence of psychrophilic Colwellia sp.</title>
        <authorList>
            <person name="Pankowski J.A."/>
            <person name="Leong J.S."/>
            <person name="Nano F.E."/>
        </authorList>
    </citation>
    <scope>NUCLEOTIDE SEQUENCE</scope>
    <source>
        <strain evidence="3">C1</strain>
    </source>
</reference>
<comment type="similarity">
    <text evidence="1 2">Belongs to the ArsC family.</text>
</comment>
<dbReference type="PANTHER" id="PTHR30041">
    <property type="entry name" value="ARSENATE REDUCTASE"/>
    <property type="match status" value="1"/>
</dbReference>
<dbReference type="InterPro" id="IPR006660">
    <property type="entry name" value="Arsenate_reductase-like"/>
</dbReference>
<dbReference type="AlphaFoldDB" id="A0A161IN31"/>
<evidence type="ECO:0000256" key="2">
    <source>
        <dbReference type="PROSITE-ProRule" id="PRU01282"/>
    </source>
</evidence>
<dbReference type="SUPFAM" id="SSF52833">
    <property type="entry name" value="Thioredoxin-like"/>
    <property type="match status" value="1"/>
</dbReference>
<proteinExistence type="inferred from homology"/>
<dbReference type="Pfam" id="PF03960">
    <property type="entry name" value="ArsC"/>
    <property type="match status" value="1"/>
</dbReference>
<dbReference type="PROSITE" id="PS51353">
    <property type="entry name" value="ARSC"/>
    <property type="match status" value="1"/>
</dbReference>
<dbReference type="InterPro" id="IPR036249">
    <property type="entry name" value="Thioredoxin-like_sf"/>
</dbReference>
<evidence type="ECO:0000256" key="1">
    <source>
        <dbReference type="ARBA" id="ARBA00007198"/>
    </source>
</evidence>
<dbReference type="NCBIfam" id="TIGR01617">
    <property type="entry name" value="arsC_related"/>
    <property type="match status" value="1"/>
</dbReference>
<organism evidence="3">
    <name type="scientific">Colwellia sp. C1</name>
    <dbReference type="NCBI Taxonomy" id="1737566"/>
    <lineage>
        <taxon>Bacteria</taxon>
        <taxon>Pseudomonadati</taxon>
        <taxon>Pseudomonadota</taxon>
        <taxon>Gammaproteobacteria</taxon>
        <taxon>Alteromonadales</taxon>
        <taxon>Colwelliaceae</taxon>
        <taxon>Colwellia</taxon>
    </lineage>
</organism>
<dbReference type="Gene3D" id="3.40.30.10">
    <property type="entry name" value="Glutaredoxin"/>
    <property type="match status" value="1"/>
</dbReference>
<dbReference type="PANTHER" id="PTHR30041:SF8">
    <property type="entry name" value="PROTEIN YFFB"/>
    <property type="match status" value="1"/>
</dbReference>
<dbReference type="EMBL" id="KU926706">
    <property type="protein sequence ID" value="ANC57923.1"/>
    <property type="molecule type" value="Genomic_DNA"/>
</dbReference>
<name>A0A161IN31_9GAMM</name>
<sequence>MTKTITLYGINNCDTVKKAQKWLTANSINYVFFDFKKKPLTHELLAHFVQLNDWSTLLNKRSTTFRNLSDEIKNNLTDEVAFEQVLAQPTLLKRPLLLIETNASQSTQQLHLGFKAENYQEILQ</sequence>
<evidence type="ECO:0000313" key="3">
    <source>
        <dbReference type="EMBL" id="ANC57923.1"/>
    </source>
</evidence>
<protein>
    <submittedName>
        <fullName evidence="3">A glutathione-dependent thiol reductase</fullName>
    </submittedName>
</protein>